<dbReference type="EMBL" id="FOGF01000056">
    <property type="protein sequence ID" value="SER46344.1"/>
    <property type="molecule type" value="Genomic_DNA"/>
</dbReference>
<sequence>MIKQVLGLIGIAVFAVGCQSQEVNHEQSTSETEAVTQATDNDPETNFLIFFEDKLGYDANELSDKEYQQLLTTFEKVDQLNQDDPSQSLEALQLEATAYQSLREKGYQIPMMSLVDVAESFQKELSTQDYQLLLESAVKDESQMTDEEYATMIEQIDQIIKPFGLSATEILDKTGGEDLQLALYRVEAGQLVKENLDTIANTTPDDAIEEEDQAIWQTVSKLYPAEYLAMITRFEVATDGYDGSLAYVYSLNNKDFTLSVDNCDLYGENGELTEDAKWTLIHELGHIISMNESQMAQKQADESDYQVEEGTFAKESYLAVYYDEFWRNMNQKDEEDESQVTKRYEDNPDSFISEYAATNPVEDFAETFAAFVTKDKPSGTTILDQKIQFFYRYPKLEKIRQELRDNLNKLG</sequence>
<evidence type="ECO:0000313" key="1">
    <source>
        <dbReference type="EMBL" id="SER46344.1"/>
    </source>
</evidence>
<organism evidence="1 2">
    <name type="scientific">Granulicatella balaenopterae</name>
    <dbReference type="NCBI Taxonomy" id="137733"/>
    <lineage>
        <taxon>Bacteria</taxon>
        <taxon>Bacillati</taxon>
        <taxon>Bacillota</taxon>
        <taxon>Bacilli</taxon>
        <taxon>Lactobacillales</taxon>
        <taxon>Carnobacteriaceae</taxon>
        <taxon>Granulicatella</taxon>
    </lineage>
</organism>
<accession>A0A1H9PDT7</accession>
<name>A0A1H9PDT7_9LACT</name>
<evidence type="ECO:0000313" key="2">
    <source>
        <dbReference type="Proteomes" id="UP000198556"/>
    </source>
</evidence>
<dbReference type="AlphaFoldDB" id="A0A1H9PDT7"/>
<dbReference type="Proteomes" id="UP000198556">
    <property type="component" value="Unassembled WGS sequence"/>
</dbReference>
<gene>
    <name evidence="1" type="ORF">SAMN05421767_1563</name>
</gene>
<dbReference type="STRING" id="137733.SAMN05421767_1563"/>
<dbReference type="Gene3D" id="3.40.390.70">
    <property type="match status" value="1"/>
</dbReference>
<protein>
    <submittedName>
        <fullName evidence="1">Putative zinc-binding metallo-peptidase</fullName>
    </submittedName>
</protein>
<reference evidence="1 2" key="1">
    <citation type="submission" date="2016-10" db="EMBL/GenBank/DDBJ databases">
        <authorList>
            <person name="de Groot N.N."/>
        </authorList>
    </citation>
    <scope>NUCLEOTIDE SEQUENCE [LARGE SCALE GENOMIC DNA]</scope>
    <source>
        <strain evidence="1 2">DSM 15827</strain>
    </source>
</reference>
<dbReference type="SUPFAM" id="SSF55486">
    <property type="entry name" value="Metalloproteases ('zincins'), catalytic domain"/>
    <property type="match status" value="1"/>
</dbReference>
<keyword evidence="2" id="KW-1185">Reference proteome</keyword>
<dbReference type="PROSITE" id="PS51257">
    <property type="entry name" value="PROKAR_LIPOPROTEIN"/>
    <property type="match status" value="1"/>
</dbReference>
<proteinExistence type="predicted"/>
<dbReference type="RefSeq" id="WP_089747948.1">
    <property type="nucleotide sequence ID" value="NZ_FOGF01000056.1"/>
</dbReference>